<evidence type="ECO:0000256" key="7">
    <source>
        <dbReference type="ARBA" id="ARBA00023004"/>
    </source>
</evidence>
<feature type="compositionally biased region" description="Low complexity" evidence="13">
    <location>
        <begin position="992"/>
        <end position="1012"/>
    </location>
</feature>
<dbReference type="PROSITE" id="PS50104">
    <property type="entry name" value="TIR"/>
    <property type="match status" value="1"/>
</dbReference>
<proteinExistence type="predicted"/>
<evidence type="ECO:0000313" key="17">
    <source>
        <dbReference type="EMBL" id="CAD5333989.1"/>
    </source>
</evidence>
<dbReference type="InterPro" id="IPR009056">
    <property type="entry name" value="Cyt_c-like_dom"/>
</dbReference>
<keyword evidence="8" id="KW-0805">Transcription regulation</keyword>
<dbReference type="EMBL" id="LR881470">
    <property type="protein sequence ID" value="CAD5333989.1"/>
    <property type="molecule type" value="Genomic_DNA"/>
</dbReference>
<dbReference type="InterPro" id="IPR003657">
    <property type="entry name" value="WRKY_dom"/>
</dbReference>
<feature type="domain" description="TIR" evidence="14">
    <location>
        <begin position="2"/>
        <end position="137"/>
    </location>
</feature>
<keyword evidence="3 12" id="KW-0349">Heme</keyword>
<dbReference type="PROSITE" id="PS51007">
    <property type="entry name" value="CYTC"/>
    <property type="match status" value="1"/>
</dbReference>
<dbReference type="SUPFAM" id="SSF46626">
    <property type="entry name" value="Cytochrome c"/>
    <property type="match status" value="1"/>
</dbReference>
<dbReference type="Pfam" id="PF13442">
    <property type="entry name" value="Cytochrome_CBB3"/>
    <property type="match status" value="1"/>
</dbReference>
<keyword evidence="2" id="KW-0433">Leucine-rich repeat</keyword>
<feature type="region of interest" description="Disordered" evidence="13">
    <location>
        <begin position="1087"/>
        <end position="1107"/>
    </location>
</feature>
<evidence type="ECO:0000313" key="18">
    <source>
        <dbReference type="Proteomes" id="UP000516314"/>
    </source>
</evidence>
<dbReference type="InterPro" id="IPR000157">
    <property type="entry name" value="TIR_dom"/>
</dbReference>
<keyword evidence="9" id="KW-0238">DNA-binding</keyword>
<keyword evidence="11" id="KW-0539">Nucleus</keyword>
<dbReference type="SUPFAM" id="SSF52058">
    <property type="entry name" value="L domain-like"/>
    <property type="match status" value="1"/>
</dbReference>
<dbReference type="Pfam" id="PF01582">
    <property type="entry name" value="TIR"/>
    <property type="match status" value="1"/>
</dbReference>
<comment type="subcellular location">
    <subcellularLocation>
        <location evidence="1">Nucleus</location>
    </subcellularLocation>
</comment>
<dbReference type="Gene3D" id="1.10.760.10">
    <property type="entry name" value="Cytochrome c-like domain"/>
    <property type="match status" value="1"/>
</dbReference>
<dbReference type="SMART" id="SM00774">
    <property type="entry name" value="WRKY"/>
    <property type="match status" value="1"/>
</dbReference>
<dbReference type="GO" id="GO:0020037">
    <property type="term" value="F:heme binding"/>
    <property type="evidence" value="ECO:0007669"/>
    <property type="project" value="InterPro"/>
</dbReference>
<dbReference type="InterPro" id="IPR035897">
    <property type="entry name" value="Toll_tir_struct_dom_sf"/>
</dbReference>
<dbReference type="GO" id="GO:0003700">
    <property type="term" value="F:DNA-binding transcription factor activity"/>
    <property type="evidence" value="ECO:0007669"/>
    <property type="project" value="InterPro"/>
</dbReference>
<dbReference type="Gene3D" id="2.20.25.80">
    <property type="entry name" value="WRKY domain"/>
    <property type="match status" value="1"/>
</dbReference>
<keyword evidence="10" id="KW-0804">Transcription</keyword>
<evidence type="ECO:0000256" key="13">
    <source>
        <dbReference type="SAM" id="MobiDB-lite"/>
    </source>
</evidence>
<accession>A0A7G2FDP2</accession>
<dbReference type="InterPro" id="IPR036909">
    <property type="entry name" value="Cyt_c-like_dom_sf"/>
</dbReference>
<dbReference type="SUPFAM" id="SSF52200">
    <property type="entry name" value="Toll/Interleukin receptor TIR domain"/>
    <property type="match status" value="1"/>
</dbReference>
<sequence length="1341" mass="151709">MIESEQIVYISCVEEVRYSFVSHLSEALRRKGINDVFIDSDDSLSNESQSMVERARVSVMILPGNRTISLEKLVKVLDCQKNKDQVVVPVLYGVRSSETEWLSALDSKGFSSVHQSRKECSDSHLVKEIVRDVYEKLFYMERIGIYSKLLEIEKMVCKQLLDIRCVGIWGMPGIGKTTLAKAVFDQMSGEFDAHCFIEDYTKAIQEKGVYCLLEEQFLKQNAGASDDMAEQNLHEVSMKVIKYANGHPLALNLYGRELMGKKRPPEMEIAFLKLKECPPAIFVDAIKSSYDTLNDREKNIFLDIACFFQGENVDYVMQLLEGCGFFPHVGIDVLVEKSLVTISENRVRMHNLIQDVGRQIINRETRQTKRRSRLWEPCSIKYLLEDKEQNENDEQKTTFERAQVPEEIEGMFLDTSNLSFDIKHVAFDNMLNLRLFKIYSSNPEVHHDLEMLKTIRLCHSQQLVDIDDLLKAQNLEVVDLQGCTRLQSFPATGQLLHLRVVNLSGCTEIKSFPEIPPNIETLNLQGTGVSNLEQSDLKPLTSLMKISTSYQNPGKLSCLELNDCSRLRSLPNMVNLELLKALDLSGCSELETIQGFPRNLKELYLVGTAVRQVPQLPQSLEFFNAHGCVSLKSIRLDFKKLPVHYTFSNCSDLSPQVVNDFLVQAMANVIAKHIPRERHVTGFSQKTVQRSSRDSQQELNKTLAFSFCAPSHANQNSKLDLQPGSSSMTRLDPSWRNTLVGFAMLVQVAFSEGYCDDTDFGISCVCKWKNKEGHSHRREINLHCWALGKAVERDHTFVFFDVNMRPDTDEGNDPDIWADLVVFEFFPVNKQRKPLNDSCTVTRCGVRLITAVNCNTSIENISPVLSLDPMEVSESKKTDKLVDNIQSSMIATKEIEITRSKSRRKNNKEKRVVCVVDRGSRSSDLWVWRKYGQKPIKSSPYPRSYYRCASSKGCFARKQVERSRTDPNVLVVTYISEHNHPFPTLRNTLAGSTRSSSSKCSDVTTSASSTVSQDKEGPDKSHLPSSPASPPYAAMVVKEEDMEQWDNMEFDVDVEEDTFIPELFPEDTFADMDKLGENSQTMFLSRRSSGGNMEAQGKNSSDDRELKGKKRKNFEMRLVLSGASSFTSNLFCSSQQVNGRGKELKNPISLNHNKDLDFLLKKLAPPLTAVLLAVSPICFPPECFLVGTTDMESGFCNWKQRCNQCIVELLLELKYVLNVFMKVSCFYGYCGVESLGQTLDIQRGATLFNRACIGCHDTGGNIIQPGATLFTKDLERNGVDTEEEIYRVTYFGKGRMPGFGEKCTPRGQCTFGPRLQDEEIKLLAEFVKFQADQGWPTVSTD</sequence>
<evidence type="ECO:0000256" key="10">
    <source>
        <dbReference type="ARBA" id="ARBA00023163"/>
    </source>
</evidence>
<dbReference type="Pfam" id="PF00931">
    <property type="entry name" value="NB-ARC"/>
    <property type="match status" value="1"/>
</dbReference>
<dbReference type="GO" id="GO:0046872">
    <property type="term" value="F:metal ion binding"/>
    <property type="evidence" value="ECO:0007669"/>
    <property type="project" value="UniProtKB-KW"/>
</dbReference>
<dbReference type="InterPro" id="IPR002182">
    <property type="entry name" value="NB-ARC"/>
</dbReference>
<dbReference type="SUPFAM" id="SSF118290">
    <property type="entry name" value="WRKY DNA-binding domain"/>
    <property type="match status" value="1"/>
</dbReference>
<evidence type="ECO:0000256" key="6">
    <source>
        <dbReference type="ARBA" id="ARBA00022821"/>
    </source>
</evidence>
<evidence type="ECO:0000256" key="11">
    <source>
        <dbReference type="ARBA" id="ARBA00023242"/>
    </source>
</evidence>
<dbReference type="SUPFAM" id="SSF46785">
    <property type="entry name" value="Winged helix' DNA-binding domain"/>
    <property type="match status" value="1"/>
</dbReference>
<dbReference type="GO" id="GO:0043565">
    <property type="term" value="F:sequence-specific DNA binding"/>
    <property type="evidence" value="ECO:0007669"/>
    <property type="project" value="InterPro"/>
</dbReference>
<reference evidence="17 18" key="1">
    <citation type="submission" date="2020-09" db="EMBL/GenBank/DDBJ databases">
        <authorList>
            <person name="Ashkenazy H."/>
        </authorList>
    </citation>
    <scope>NUCLEOTIDE SEQUENCE [LARGE SCALE GENOMIC DNA]</scope>
    <source>
        <strain evidence="18">cv. Cdm-0</strain>
    </source>
</reference>
<dbReference type="Pfam" id="PF23282">
    <property type="entry name" value="WHD_ROQ1"/>
    <property type="match status" value="1"/>
</dbReference>
<evidence type="ECO:0000259" key="15">
    <source>
        <dbReference type="PROSITE" id="PS50811"/>
    </source>
</evidence>
<gene>
    <name evidence="17" type="ORF">AT9943_LOCUS21322</name>
</gene>
<dbReference type="GO" id="GO:0007165">
    <property type="term" value="P:signal transduction"/>
    <property type="evidence" value="ECO:0007669"/>
    <property type="project" value="InterPro"/>
</dbReference>
<protein>
    <submittedName>
        <fullName evidence="17">(thale cress) hypothetical protein</fullName>
    </submittedName>
</protein>
<keyword evidence="7 12" id="KW-0408">Iron</keyword>
<dbReference type="InterPro" id="IPR036576">
    <property type="entry name" value="WRKY_dom_sf"/>
</dbReference>
<evidence type="ECO:0000259" key="14">
    <source>
        <dbReference type="PROSITE" id="PS50104"/>
    </source>
</evidence>
<feature type="domain" description="Cytochrome c" evidence="16">
    <location>
        <begin position="1239"/>
        <end position="1331"/>
    </location>
</feature>
<feature type="compositionally biased region" description="Basic and acidic residues" evidence="13">
    <location>
        <begin position="1013"/>
        <end position="1022"/>
    </location>
</feature>
<keyword evidence="5" id="KW-0677">Repeat</keyword>
<dbReference type="PROSITE" id="PS50811">
    <property type="entry name" value="WRKY"/>
    <property type="match status" value="1"/>
</dbReference>
<evidence type="ECO:0000256" key="8">
    <source>
        <dbReference type="ARBA" id="ARBA00023015"/>
    </source>
</evidence>
<name>A0A7G2FDP2_ARATH</name>
<dbReference type="PRINTS" id="PR00364">
    <property type="entry name" value="DISEASERSIST"/>
</dbReference>
<feature type="region of interest" description="Disordered" evidence="13">
    <location>
        <begin position="989"/>
        <end position="1031"/>
    </location>
</feature>
<dbReference type="Pfam" id="PF03106">
    <property type="entry name" value="WRKY"/>
    <property type="match status" value="1"/>
</dbReference>
<evidence type="ECO:0000256" key="5">
    <source>
        <dbReference type="ARBA" id="ARBA00022737"/>
    </source>
</evidence>
<dbReference type="InterPro" id="IPR044974">
    <property type="entry name" value="Disease_R_plants"/>
</dbReference>
<evidence type="ECO:0000256" key="1">
    <source>
        <dbReference type="ARBA" id="ARBA00004123"/>
    </source>
</evidence>
<dbReference type="InterPro" id="IPR032675">
    <property type="entry name" value="LRR_dom_sf"/>
</dbReference>
<dbReference type="GO" id="GO:0005634">
    <property type="term" value="C:nucleus"/>
    <property type="evidence" value="ECO:0007669"/>
    <property type="project" value="UniProtKB-SubCell"/>
</dbReference>
<dbReference type="InterPro" id="IPR036390">
    <property type="entry name" value="WH_DNA-bd_sf"/>
</dbReference>
<dbReference type="InterPro" id="IPR058192">
    <property type="entry name" value="WHD_ROQ1-like"/>
</dbReference>
<evidence type="ECO:0000256" key="3">
    <source>
        <dbReference type="ARBA" id="ARBA00022617"/>
    </source>
</evidence>
<dbReference type="PANTHER" id="PTHR11017">
    <property type="entry name" value="LEUCINE-RICH REPEAT-CONTAINING PROTEIN"/>
    <property type="match status" value="1"/>
</dbReference>
<evidence type="ECO:0000256" key="9">
    <source>
        <dbReference type="ARBA" id="ARBA00023125"/>
    </source>
</evidence>
<evidence type="ECO:0000256" key="4">
    <source>
        <dbReference type="ARBA" id="ARBA00022723"/>
    </source>
</evidence>
<dbReference type="GO" id="GO:0006952">
    <property type="term" value="P:defense response"/>
    <property type="evidence" value="ECO:0007669"/>
    <property type="project" value="UniProtKB-KW"/>
</dbReference>
<feature type="domain" description="WRKY" evidence="15">
    <location>
        <begin position="923"/>
        <end position="983"/>
    </location>
</feature>
<dbReference type="SUPFAM" id="SSF52540">
    <property type="entry name" value="P-loop containing nucleoside triphosphate hydrolases"/>
    <property type="match status" value="1"/>
</dbReference>
<evidence type="ECO:0000259" key="16">
    <source>
        <dbReference type="PROSITE" id="PS51007"/>
    </source>
</evidence>
<dbReference type="Proteomes" id="UP000516314">
    <property type="component" value="Chromosome 5"/>
</dbReference>
<evidence type="ECO:0000256" key="12">
    <source>
        <dbReference type="PROSITE-ProRule" id="PRU00433"/>
    </source>
</evidence>
<dbReference type="Gene3D" id="3.80.10.10">
    <property type="entry name" value="Ribonuclease Inhibitor"/>
    <property type="match status" value="1"/>
</dbReference>
<dbReference type="Gene3D" id="3.40.50.300">
    <property type="entry name" value="P-loop containing nucleotide triphosphate hydrolases"/>
    <property type="match status" value="1"/>
</dbReference>
<dbReference type="PANTHER" id="PTHR11017:SF479">
    <property type="entry name" value="DISEASE RESISTANCE PROTEIN (TIR-NBS-LRR CLASS) FAMILY"/>
    <property type="match status" value="1"/>
</dbReference>
<keyword evidence="6" id="KW-0611">Plant defense</keyword>
<dbReference type="FunFam" id="1.10.760.10:FF:000021">
    <property type="entry name" value="Cytochrome c6, chloroplastic"/>
    <property type="match status" value="1"/>
</dbReference>
<keyword evidence="4 12" id="KW-0479">Metal-binding</keyword>
<evidence type="ECO:0000256" key="2">
    <source>
        <dbReference type="ARBA" id="ARBA00022614"/>
    </source>
</evidence>
<dbReference type="Gene3D" id="3.40.50.10140">
    <property type="entry name" value="Toll/interleukin-1 receptor homology (TIR) domain"/>
    <property type="match status" value="1"/>
</dbReference>
<organism evidence="17 18">
    <name type="scientific">Arabidopsis thaliana</name>
    <name type="common">Mouse-ear cress</name>
    <dbReference type="NCBI Taxonomy" id="3702"/>
    <lineage>
        <taxon>Eukaryota</taxon>
        <taxon>Viridiplantae</taxon>
        <taxon>Streptophyta</taxon>
        <taxon>Embryophyta</taxon>
        <taxon>Tracheophyta</taxon>
        <taxon>Spermatophyta</taxon>
        <taxon>Magnoliopsida</taxon>
        <taxon>eudicotyledons</taxon>
        <taxon>Gunneridae</taxon>
        <taxon>Pentapetalae</taxon>
        <taxon>rosids</taxon>
        <taxon>malvids</taxon>
        <taxon>Brassicales</taxon>
        <taxon>Brassicaceae</taxon>
        <taxon>Camelineae</taxon>
        <taxon>Arabidopsis</taxon>
    </lineage>
</organism>
<dbReference type="GO" id="GO:0009055">
    <property type="term" value="F:electron transfer activity"/>
    <property type="evidence" value="ECO:0007669"/>
    <property type="project" value="InterPro"/>
</dbReference>
<dbReference type="InterPro" id="IPR027417">
    <property type="entry name" value="P-loop_NTPase"/>
</dbReference>